<feature type="transmembrane region" description="Helical" evidence="1">
    <location>
        <begin position="735"/>
        <end position="754"/>
    </location>
</feature>
<keyword evidence="1" id="KW-0812">Transmembrane</keyword>
<name>A0A8S1QY91_9CILI</name>
<proteinExistence type="predicted"/>
<keyword evidence="3" id="KW-1185">Reference proteome</keyword>
<comment type="caution">
    <text evidence="2">The sequence shown here is derived from an EMBL/GenBank/DDBJ whole genome shotgun (WGS) entry which is preliminary data.</text>
</comment>
<dbReference type="AlphaFoldDB" id="A0A8S1QY91"/>
<reference evidence="2" key="1">
    <citation type="submission" date="2021-01" db="EMBL/GenBank/DDBJ databases">
        <authorList>
            <consortium name="Genoscope - CEA"/>
            <person name="William W."/>
        </authorList>
    </citation>
    <scope>NUCLEOTIDE SEQUENCE</scope>
</reference>
<gene>
    <name evidence="2" type="ORF">PSON_ATCC_30995.1.T1250089</name>
</gene>
<organism evidence="2 3">
    <name type="scientific">Paramecium sonneborni</name>
    <dbReference type="NCBI Taxonomy" id="65129"/>
    <lineage>
        <taxon>Eukaryota</taxon>
        <taxon>Sar</taxon>
        <taxon>Alveolata</taxon>
        <taxon>Ciliophora</taxon>
        <taxon>Intramacronucleata</taxon>
        <taxon>Oligohymenophorea</taxon>
        <taxon>Peniculida</taxon>
        <taxon>Parameciidae</taxon>
        <taxon>Paramecium</taxon>
    </lineage>
</organism>
<dbReference type="EMBL" id="CAJJDN010000125">
    <property type="protein sequence ID" value="CAD8120273.1"/>
    <property type="molecule type" value="Genomic_DNA"/>
</dbReference>
<protein>
    <submittedName>
        <fullName evidence="2">Uncharacterized protein</fullName>
    </submittedName>
</protein>
<keyword evidence="1" id="KW-0472">Membrane</keyword>
<evidence type="ECO:0000313" key="2">
    <source>
        <dbReference type="EMBL" id="CAD8120273.1"/>
    </source>
</evidence>
<keyword evidence="1" id="KW-1133">Transmembrane helix</keyword>
<dbReference type="Proteomes" id="UP000692954">
    <property type="component" value="Unassembled WGS sequence"/>
</dbReference>
<dbReference type="OrthoDB" id="305656at2759"/>
<evidence type="ECO:0000256" key="1">
    <source>
        <dbReference type="SAM" id="Phobius"/>
    </source>
</evidence>
<accession>A0A8S1QY91</accession>
<evidence type="ECO:0000313" key="3">
    <source>
        <dbReference type="Proteomes" id="UP000692954"/>
    </source>
</evidence>
<sequence length="759" mass="89646">MYSFRANKQHSQESFLIMLVDGTGSMNAHYPTFLKCFNDVFNTVRHKLAFQFGSPQKGSGSVLYNIQNFLDHSASNFNQVFKQLFDILLTQHIDKKYLTICFVSDGIEAFIFEEFLPIVKQITSVFQIQFASVAVGKQFPTQISNQFRELLHNQGNLDFPFIFGIMDLDEIAEWDQDNHGNVIMKKQYQDKMTEQFTSAFQSLKQQLVVCTGQIELNEIVYKSFLEEDQNQATKVVQRNQLFLSPNPQVATTQDEIIQCSKDIEDFDQIQKGSIQQLLIHLQANNNLEDGKQQFQKLYDISIRSQRLLIKIVEQDEENNNSLHQQQQIRVYPKINLMNNLIYQLAKTNYLASLQNKPHEYAQFQAHFEQDGNQCMKMIQQVNKNIYKPIEIIEVPQYQQQQQIKQRIKRANKINCEIKLNSKLIFLIDQVGISESVNEEIMNKIKDIFNNYKQENIMTFWWADILKQNFNRNIESQQMPLSQAILQILSIIEQEQQSANNFTICLILSGQHQADLSLFRHKLQIIEEQNKFIAFTTIIIENERQNIINSQLKLSNELRKQLHTNENHSLQVSIRINRQELHQYLPTYFKMIKEFQNKFYRVVRNRTGCFIRAFRKEKNAQFILNKFTLELQESMTQHTLEKDFIQDVKQIQKKYYQILKKYKEREQLRESFSLAKISQIFELIDKINLKNYDNLLNLLLKLIIEIHDENYKNVDQKQLKKARSIIYNKESSNLPFIGKTVVVLIGINLIITWVYKRIVQ</sequence>